<name>A0A7J7I7H8_CAMSI</name>
<dbReference type="Gene3D" id="3.40.50.12780">
    <property type="entry name" value="N-terminal domain of ligase-like"/>
    <property type="match status" value="1"/>
</dbReference>
<evidence type="ECO:0000313" key="5">
    <source>
        <dbReference type="EMBL" id="KAF5960869.1"/>
    </source>
</evidence>
<organism evidence="5 6">
    <name type="scientific">Camellia sinensis</name>
    <name type="common">Tea plant</name>
    <name type="synonym">Thea sinensis</name>
    <dbReference type="NCBI Taxonomy" id="4442"/>
    <lineage>
        <taxon>Eukaryota</taxon>
        <taxon>Viridiplantae</taxon>
        <taxon>Streptophyta</taxon>
        <taxon>Embryophyta</taxon>
        <taxon>Tracheophyta</taxon>
        <taxon>Spermatophyta</taxon>
        <taxon>Magnoliopsida</taxon>
        <taxon>eudicotyledons</taxon>
        <taxon>Gunneridae</taxon>
        <taxon>Pentapetalae</taxon>
        <taxon>asterids</taxon>
        <taxon>Ericales</taxon>
        <taxon>Theaceae</taxon>
        <taxon>Camellia</taxon>
    </lineage>
</organism>
<keyword evidence="2" id="KW-0436">Ligase</keyword>
<comment type="similarity">
    <text evidence="1">Belongs to the ATP-dependent AMP-binding enzyme family.</text>
</comment>
<comment type="caution">
    <text evidence="5">The sequence shown here is derived from an EMBL/GenBank/DDBJ whole genome shotgun (WGS) entry which is preliminary data.</text>
</comment>
<reference evidence="6" key="1">
    <citation type="journal article" date="2020" name="Nat. Commun.">
        <title>Genome assembly of wild tea tree DASZ reveals pedigree and selection history of tea varieties.</title>
        <authorList>
            <person name="Zhang W."/>
            <person name="Zhang Y."/>
            <person name="Qiu H."/>
            <person name="Guo Y."/>
            <person name="Wan H."/>
            <person name="Zhang X."/>
            <person name="Scossa F."/>
            <person name="Alseekh S."/>
            <person name="Zhang Q."/>
            <person name="Wang P."/>
            <person name="Xu L."/>
            <person name="Schmidt M.H."/>
            <person name="Jia X."/>
            <person name="Li D."/>
            <person name="Zhu A."/>
            <person name="Guo F."/>
            <person name="Chen W."/>
            <person name="Ni D."/>
            <person name="Usadel B."/>
            <person name="Fernie A.R."/>
            <person name="Wen W."/>
        </authorList>
    </citation>
    <scope>NUCLEOTIDE SEQUENCE [LARGE SCALE GENOMIC DNA]</scope>
    <source>
        <strain evidence="6">cv. G240</strain>
    </source>
</reference>
<dbReference type="Gene3D" id="3.30.300.30">
    <property type="match status" value="1"/>
</dbReference>
<evidence type="ECO:0000259" key="4">
    <source>
        <dbReference type="Pfam" id="PF13193"/>
    </source>
</evidence>
<protein>
    <submittedName>
        <fullName evidence="5">Uncharacterized protein</fullName>
    </submittedName>
</protein>
<dbReference type="AlphaFoldDB" id="A0A7J7I7H8"/>
<feature type="domain" description="AMP-binding enzyme C-terminal" evidence="4">
    <location>
        <begin position="155"/>
        <end position="226"/>
    </location>
</feature>
<gene>
    <name evidence="5" type="ORF">HYC85_002078</name>
</gene>
<dbReference type="Pfam" id="PF00501">
    <property type="entry name" value="AMP-binding"/>
    <property type="match status" value="1"/>
</dbReference>
<dbReference type="InterPro" id="IPR042099">
    <property type="entry name" value="ANL_N_sf"/>
</dbReference>
<dbReference type="PANTHER" id="PTHR43859:SF5">
    <property type="entry name" value="ISOVALERATE--COA LIGASE AAE2"/>
    <property type="match status" value="1"/>
</dbReference>
<dbReference type="GO" id="GO:0016874">
    <property type="term" value="F:ligase activity"/>
    <property type="evidence" value="ECO:0007669"/>
    <property type="project" value="UniProtKB-KW"/>
</dbReference>
<dbReference type="InterPro" id="IPR000873">
    <property type="entry name" value="AMP-dep_synth/lig_dom"/>
</dbReference>
<accession>A0A7J7I7H8</accession>
<evidence type="ECO:0000256" key="1">
    <source>
        <dbReference type="ARBA" id="ARBA00006432"/>
    </source>
</evidence>
<reference evidence="5 6" key="2">
    <citation type="submission" date="2020-07" db="EMBL/GenBank/DDBJ databases">
        <title>Genome assembly of wild tea tree DASZ reveals pedigree and selection history of tea varieties.</title>
        <authorList>
            <person name="Zhang W."/>
        </authorList>
    </citation>
    <scope>NUCLEOTIDE SEQUENCE [LARGE SCALE GENOMIC DNA]</scope>
    <source>
        <strain evidence="6">cv. G240</strain>
        <tissue evidence="5">Leaf</tissue>
    </source>
</reference>
<proteinExistence type="inferred from homology"/>
<dbReference type="SUPFAM" id="SSF56801">
    <property type="entry name" value="Acetyl-CoA synthetase-like"/>
    <property type="match status" value="1"/>
</dbReference>
<sequence>MGGAPTVLNMIVNSPSNDRCPLPHKVEVMTGGAPPPPQILLKMEELETYGPRTSCVWKPEWDALPQDERLKLKARQGVQHLGLEEVDIKDPITMKSIPADGKTVGEVMFRGNTVTSGYLKDLVATQEAFRGGWFRSGNLAVKHPDGYIEQCRGREVLFSHPAVLEAAVVARQDDHWGPMPCAFVKLKEGFSVDAQEIIKFSRDCLPHYMAPRTVIFEDLPKTPTGKVQKFVLMEKAKALGSLF</sequence>
<dbReference type="InterPro" id="IPR025110">
    <property type="entry name" value="AMP-bd_C"/>
</dbReference>
<dbReference type="PANTHER" id="PTHR43859">
    <property type="entry name" value="ACYL-ACTIVATING ENZYME"/>
    <property type="match status" value="1"/>
</dbReference>
<evidence type="ECO:0000313" key="6">
    <source>
        <dbReference type="Proteomes" id="UP000593564"/>
    </source>
</evidence>
<evidence type="ECO:0000259" key="3">
    <source>
        <dbReference type="Pfam" id="PF00501"/>
    </source>
</evidence>
<dbReference type="Pfam" id="PF13193">
    <property type="entry name" value="AMP-binding_C"/>
    <property type="match status" value="1"/>
</dbReference>
<dbReference type="EMBL" id="JACBKZ010000001">
    <property type="protein sequence ID" value="KAF5960869.1"/>
    <property type="molecule type" value="Genomic_DNA"/>
</dbReference>
<evidence type="ECO:0000256" key="2">
    <source>
        <dbReference type="ARBA" id="ARBA00022598"/>
    </source>
</evidence>
<feature type="domain" description="AMP-dependent synthetase/ligase" evidence="3">
    <location>
        <begin position="1"/>
        <end position="119"/>
    </location>
</feature>
<dbReference type="Proteomes" id="UP000593564">
    <property type="component" value="Unassembled WGS sequence"/>
</dbReference>
<dbReference type="InterPro" id="IPR045851">
    <property type="entry name" value="AMP-bd_C_sf"/>
</dbReference>
<keyword evidence="6" id="KW-1185">Reference proteome</keyword>